<keyword evidence="2" id="KW-1185">Reference proteome</keyword>
<evidence type="ECO:0000313" key="2">
    <source>
        <dbReference type="Proteomes" id="UP001188597"/>
    </source>
</evidence>
<organism evidence="1 2">
    <name type="scientific">Escallonia herrerae</name>
    <dbReference type="NCBI Taxonomy" id="1293975"/>
    <lineage>
        <taxon>Eukaryota</taxon>
        <taxon>Viridiplantae</taxon>
        <taxon>Streptophyta</taxon>
        <taxon>Embryophyta</taxon>
        <taxon>Tracheophyta</taxon>
        <taxon>Spermatophyta</taxon>
        <taxon>Magnoliopsida</taxon>
        <taxon>eudicotyledons</taxon>
        <taxon>Gunneridae</taxon>
        <taxon>Pentapetalae</taxon>
        <taxon>asterids</taxon>
        <taxon>campanulids</taxon>
        <taxon>Escalloniales</taxon>
        <taxon>Escalloniaceae</taxon>
        <taxon>Escallonia</taxon>
    </lineage>
</organism>
<proteinExistence type="predicted"/>
<dbReference type="AlphaFoldDB" id="A0AA88WTS8"/>
<name>A0AA88WTS8_9ASTE</name>
<reference evidence="1" key="1">
    <citation type="submission" date="2022-12" db="EMBL/GenBank/DDBJ databases">
        <title>Draft genome assemblies for two species of Escallonia (Escalloniales).</title>
        <authorList>
            <person name="Chanderbali A."/>
            <person name="Dervinis C."/>
            <person name="Anghel I."/>
            <person name="Soltis D."/>
            <person name="Soltis P."/>
            <person name="Zapata F."/>
        </authorList>
    </citation>
    <scope>NUCLEOTIDE SEQUENCE</scope>
    <source>
        <strain evidence="1">UCBG64.0493</strain>
        <tissue evidence="1">Leaf</tissue>
    </source>
</reference>
<protein>
    <submittedName>
        <fullName evidence="1">Uncharacterized protein</fullName>
    </submittedName>
</protein>
<sequence>MAALIIRFYCVDVNNVPHKLVVRAGITEYALGVLEENMGGVLLWKDSKKQAQVIGGHKAYSVVKEVREMIENEGTI</sequence>
<evidence type="ECO:0000313" key="1">
    <source>
        <dbReference type="EMBL" id="KAK3033927.1"/>
    </source>
</evidence>
<dbReference type="Proteomes" id="UP001188597">
    <property type="component" value="Unassembled WGS sequence"/>
</dbReference>
<dbReference type="InterPro" id="IPR044253">
    <property type="entry name" value="WCRKC1/2"/>
</dbReference>
<accession>A0AA88WTS8</accession>
<dbReference type="EMBL" id="JAVXUP010000217">
    <property type="protein sequence ID" value="KAK3033927.1"/>
    <property type="molecule type" value="Genomic_DNA"/>
</dbReference>
<dbReference type="PANTHER" id="PTHR47192">
    <property type="entry name" value="THIOREDOXIN-LIKE 3-2, CHLOROPLASTIC"/>
    <property type="match status" value="1"/>
</dbReference>
<dbReference type="GO" id="GO:0009570">
    <property type="term" value="C:chloroplast stroma"/>
    <property type="evidence" value="ECO:0007669"/>
    <property type="project" value="InterPro"/>
</dbReference>
<comment type="caution">
    <text evidence="1">The sequence shown here is derived from an EMBL/GenBank/DDBJ whole genome shotgun (WGS) entry which is preliminary data.</text>
</comment>
<dbReference type="PANTHER" id="PTHR47192:SF4">
    <property type="entry name" value="THIOREDOXIN-LIKE 3-2, CHLOROPLASTIC"/>
    <property type="match status" value="1"/>
</dbReference>
<gene>
    <name evidence="1" type="ORF">RJ639_032359</name>
</gene>